<evidence type="ECO:0000313" key="1">
    <source>
        <dbReference type="EMBL" id="MDV0441104.1"/>
    </source>
</evidence>
<dbReference type="SUPFAM" id="SSF46565">
    <property type="entry name" value="Chaperone J-domain"/>
    <property type="match status" value="1"/>
</dbReference>
<evidence type="ECO:0008006" key="3">
    <source>
        <dbReference type="Google" id="ProtNLM"/>
    </source>
</evidence>
<sequence length="62" mass="7123">MADDMTTERAYAILGVPAGSDFSTTAKAFRDLRDKYDPSVNPYRRKEYAEVLAAFEFLQHQF</sequence>
<dbReference type="InterPro" id="IPR036869">
    <property type="entry name" value="J_dom_sf"/>
</dbReference>
<accession>A0AAE4MBC5</accession>
<name>A0AAE4MBC5_9EURY</name>
<reference evidence="1" key="1">
    <citation type="submission" date="2023-06" db="EMBL/GenBank/DDBJ databases">
        <title>Genome sequence of Methancorpusculaceae sp. Ag1.</title>
        <authorList>
            <person name="Protasov E."/>
            <person name="Platt K."/>
            <person name="Poehlein A."/>
            <person name="Daniel R."/>
            <person name="Brune A."/>
        </authorList>
    </citation>
    <scope>NUCLEOTIDE SEQUENCE</scope>
    <source>
        <strain evidence="1">Ag1</strain>
    </source>
</reference>
<protein>
    <recommendedName>
        <fullName evidence="3">J domain-containing protein</fullName>
    </recommendedName>
</protein>
<comment type="caution">
    <text evidence="1">The sequence shown here is derived from an EMBL/GenBank/DDBJ whole genome shotgun (WGS) entry which is preliminary data.</text>
</comment>
<dbReference type="EMBL" id="JAWDKA010000001">
    <property type="protein sequence ID" value="MDV0441104.1"/>
    <property type="molecule type" value="Genomic_DNA"/>
</dbReference>
<organism evidence="1 2">
    <name type="scientific">Methanorbis furvi</name>
    <dbReference type="NCBI Taxonomy" id="3028299"/>
    <lineage>
        <taxon>Archaea</taxon>
        <taxon>Methanobacteriati</taxon>
        <taxon>Methanobacteriota</taxon>
        <taxon>Stenosarchaea group</taxon>
        <taxon>Methanomicrobia</taxon>
        <taxon>Methanomicrobiales</taxon>
        <taxon>Methanocorpusculaceae</taxon>
        <taxon>Methanorbis</taxon>
    </lineage>
</organism>
<dbReference type="AlphaFoldDB" id="A0AAE4MBC5"/>
<dbReference type="Proteomes" id="UP001273136">
    <property type="component" value="Unassembled WGS sequence"/>
</dbReference>
<dbReference type="Gene3D" id="1.10.287.110">
    <property type="entry name" value="DnaJ domain"/>
    <property type="match status" value="1"/>
</dbReference>
<dbReference type="RefSeq" id="WP_338093497.1">
    <property type="nucleotide sequence ID" value="NZ_JAWDKA010000001.1"/>
</dbReference>
<gene>
    <name evidence="1" type="ORF">McpAg1_02830</name>
</gene>
<proteinExistence type="predicted"/>
<keyword evidence="2" id="KW-1185">Reference proteome</keyword>
<evidence type="ECO:0000313" key="2">
    <source>
        <dbReference type="Proteomes" id="UP001273136"/>
    </source>
</evidence>